<organism evidence="1 2">
    <name type="scientific">Arenibacterium halophilum</name>
    <dbReference type="NCBI Taxonomy" id="2583821"/>
    <lineage>
        <taxon>Bacteria</taxon>
        <taxon>Pseudomonadati</taxon>
        <taxon>Pseudomonadota</taxon>
        <taxon>Alphaproteobacteria</taxon>
        <taxon>Rhodobacterales</taxon>
        <taxon>Paracoccaceae</taxon>
        <taxon>Arenibacterium</taxon>
    </lineage>
</organism>
<evidence type="ECO:0000313" key="1">
    <source>
        <dbReference type="EMBL" id="TMV11921.1"/>
    </source>
</evidence>
<gene>
    <name evidence="1" type="ORF">FGK64_16850</name>
</gene>
<keyword evidence="2" id="KW-1185">Reference proteome</keyword>
<dbReference type="EMBL" id="VCPC01000003">
    <property type="protein sequence ID" value="TMV11921.1"/>
    <property type="molecule type" value="Genomic_DNA"/>
</dbReference>
<reference evidence="1 2" key="1">
    <citation type="submission" date="2019-05" db="EMBL/GenBank/DDBJ databases">
        <title>Marivita sp. nov. isolated from sea sediment.</title>
        <authorList>
            <person name="Kim W."/>
        </authorList>
    </citation>
    <scope>NUCLEOTIDE SEQUENCE [LARGE SCALE GENOMIC DNA]</scope>
    <source>
        <strain evidence="1 2">CAU 1492</strain>
    </source>
</reference>
<protein>
    <submittedName>
        <fullName evidence="1">Uncharacterized protein</fullName>
    </submittedName>
</protein>
<evidence type="ECO:0000313" key="2">
    <source>
        <dbReference type="Proteomes" id="UP001191082"/>
    </source>
</evidence>
<sequence length="69" mass="7668">MDPNHIIREIEAYAAATGMKPSTICQMALGNARFHQRAKRRIEKYATEAAKLRAFIAANPPPSREDAVT</sequence>
<comment type="caution">
    <text evidence="1">The sequence shown here is derived from an EMBL/GenBank/DDBJ whole genome shotgun (WGS) entry which is preliminary data.</text>
</comment>
<name>A0ABY2X901_9RHOB</name>
<proteinExistence type="predicted"/>
<accession>A0ABY2X901</accession>
<dbReference type="Proteomes" id="UP001191082">
    <property type="component" value="Unassembled WGS sequence"/>
</dbReference>